<proteinExistence type="predicted"/>
<accession>Q2FP94</accession>
<sequence length="104" mass="11182">MNTIMEEVKFSLKGHEITGYVIPIGDVNLVFARTSQGLVGCGAIDVIALEKFKIPAVKVRPSSGDSIRNIDDLLNGKVAVINTFAQKSGVMQDMSGEEALKTLM</sequence>
<dbReference type="HOGENOM" id="CLU_160472_2_0_2"/>
<gene>
    <name evidence="1" type="ordered locus">Mhun_1248</name>
</gene>
<dbReference type="Proteomes" id="UP000001941">
    <property type="component" value="Chromosome"/>
</dbReference>
<protein>
    <recommendedName>
        <fullName evidence="3">DUF1805 domain-containing protein</fullName>
    </recommendedName>
</protein>
<dbReference type="InParanoid" id="Q2FP94"/>
<dbReference type="Gene3D" id="3.30.1980.10">
    <property type="entry name" value="Hypothetical protein YunC"/>
    <property type="match status" value="1"/>
</dbReference>
<dbReference type="AlphaFoldDB" id="Q2FP94"/>
<organism evidence="1 2">
    <name type="scientific">Methanospirillum hungatei JF-1 (strain ATCC 27890 / DSM 864 / NBRC 100397 / JF-1)</name>
    <dbReference type="NCBI Taxonomy" id="323259"/>
    <lineage>
        <taxon>Archaea</taxon>
        <taxon>Methanobacteriati</taxon>
        <taxon>Methanobacteriota</taxon>
        <taxon>Stenosarchaea group</taxon>
        <taxon>Methanomicrobia</taxon>
        <taxon>Methanomicrobiales</taxon>
        <taxon>Methanospirillaceae</taxon>
        <taxon>Methanospirillum</taxon>
    </lineage>
</organism>
<dbReference type="STRING" id="323259.Mhun_1248"/>
<dbReference type="EMBL" id="CP000254">
    <property type="protein sequence ID" value="ABD40993.1"/>
    <property type="molecule type" value="Genomic_DNA"/>
</dbReference>
<dbReference type="KEGG" id="mhu:Mhun_1248"/>
<dbReference type="InterPro" id="IPR036493">
    <property type="entry name" value="YunC_sf"/>
</dbReference>
<evidence type="ECO:0000313" key="2">
    <source>
        <dbReference type="Proteomes" id="UP000001941"/>
    </source>
</evidence>
<evidence type="ECO:0000313" key="1">
    <source>
        <dbReference type="EMBL" id="ABD40993.1"/>
    </source>
</evidence>
<dbReference type="eggNOG" id="arCOG04424">
    <property type="taxonomic scope" value="Archaea"/>
</dbReference>
<dbReference type="InterPro" id="IPR014931">
    <property type="entry name" value="DUF1805"/>
</dbReference>
<reference evidence="2" key="1">
    <citation type="journal article" date="2016" name="Stand. Genomic Sci.">
        <title>Complete genome sequence of Methanospirillum hungatei type strain JF1.</title>
        <authorList>
            <person name="Gunsalus R.P."/>
            <person name="Cook L.E."/>
            <person name="Crable B."/>
            <person name="Rohlin L."/>
            <person name="McDonald E."/>
            <person name="Mouttaki H."/>
            <person name="Sieber J.R."/>
            <person name="Poweleit N."/>
            <person name="Zhou H."/>
            <person name="Lapidus A.L."/>
            <person name="Daligault H.E."/>
            <person name="Land M."/>
            <person name="Gilna P."/>
            <person name="Ivanova N."/>
            <person name="Kyrpides N."/>
            <person name="Culley D.E."/>
            <person name="McInerney M.J."/>
        </authorList>
    </citation>
    <scope>NUCLEOTIDE SEQUENCE [LARGE SCALE GENOMIC DNA]</scope>
    <source>
        <strain evidence="2">ATCC 27890 / DSM 864 / NBRC 100397 / JF-1</strain>
    </source>
</reference>
<dbReference type="Pfam" id="PF08827">
    <property type="entry name" value="DUF1805"/>
    <property type="match status" value="1"/>
</dbReference>
<dbReference type="SUPFAM" id="SSF102891">
    <property type="entry name" value="Hypothetical protein Ta1206"/>
    <property type="match status" value="1"/>
</dbReference>
<name>Q2FP94_METHJ</name>
<keyword evidence="2" id="KW-1185">Reference proteome</keyword>
<dbReference type="EnsemblBacteria" id="ABD40993">
    <property type="protein sequence ID" value="ABD40993"/>
    <property type="gene ID" value="Mhun_1248"/>
</dbReference>
<evidence type="ECO:0008006" key="3">
    <source>
        <dbReference type="Google" id="ProtNLM"/>
    </source>
</evidence>